<protein>
    <submittedName>
        <fullName evidence="1">Uncharacterized protein</fullName>
    </submittedName>
</protein>
<accession>A0ABD5RY14</accession>
<keyword evidence="2" id="KW-1185">Reference proteome</keyword>
<name>A0ABD5RY14_9EURY</name>
<dbReference type="AlphaFoldDB" id="A0ABD5RY14"/>
<proteinExistence type="predicted"/>
<evidence type="ECO:0000313" key="1">
    <source>
        <dbReference type="EMBL" id="MFC6723918.1"/>
    </source>
</evidence>
<sequence>MKSQTIEIEIPELAFTRLRGELSDEERQKLTGKRGVSHSAEAELLLVEAICPYLATRKGIDPDAATYTLGGEVVRDRDDDGTFS</sequence>
<reference evidence="1 2" key="1">
    <citation type="journal article" date="2019" name="Int. J. Syst. Evol. Microbiol.">
        <title>The Global Catalogue of Microorganisms (GCM) 10K type strain sequencing project: providing services to taxonomists for standard genome sequencing and annotation.</title>
        <authorList>
            <consortium name="The Broad Institute Genomics Platform"/>
            <consortium name="The Broad Institute Genome Sequencing Center for Infectious Disease"/>
            <person name="Wu L."/>
            <person name="Ma J."/>
        </authorList>
    </citation>
    <scope>NUCLEOTIDE SEQUENCE [LARGE SCALE GENOMIC DNA]</scope>
    <source>
        <strain evidence="1 2">NBRC 111368</strain>
    </source>
</reference>
<dbReference type="EMBL" id="JBHSWU010000068">
    <property type="protein sequence ID" value="MFC6723918.1"/>
    <property type="molecule type" value="Genomic_DNA"/>
</dbReference>
<dbReference type="Proteomes" id="UP001596328">
    <property type="component" value="Unassembled WGS sequence"/>
</dbReference>
<comment type="caution">
    <text evidence="1">The sequence shown here is derived from an EMBL/GenBank/DDBJ whole genome shotgun (WGS) entry which is preliminary data.</text>
</comment>
<gene>
    <name evidence="1" type="ORF">ACFQE1_05930</name>
</gene>
<evidence type="ECO:0000313" key="2">
    <source>
        <dbReference type="Proteomes" id="UP001596328"/>
    </source>
</evidence>
<organism evidence="1 2">
    <name type="scientific">Halobium palmae</name>
    <dbReference type="NCBI Taxonomy" id="1776492"/>
    <lineage>
        <taxon>Archaea</taxon>
        <taxon>Methanobacteriati</taxon>
        <taxon>Methanobacteriota</taxon>
        <taxon>Stenosarchaea group</taxon>
        <taxon>Halobacteria</taxon>
        <taxon>Halobacteriales</taxon>
        <taxon>Haloferacaceae</taxon>
        <taxon>Halobium</taxon>
    </lineage>
</organism>